<protein>
    <submittedName>
        <fullName evidence="2">Uncharacterized protein</fullName>
    </submittedName>
</protein>
<evidence type="ECO:0000313" key="2">
    <source>
        <dbReference type="EMBL" id="KAK5880711.1"/>
    </source>
</evidence>
<feature type="region of interest" description="Disordered" evidence="1">
    <location>
        <begin position="1"/>
        <end position="112"/>
    </location>
</feature>
<gene>
    <name evidence="2" type="ORF">CesoFtcFv8_021591</name>
</gene>
<proteinExistence type="predicted"/>
<accession>A0AAN8B9D0</accession>
<feature type="compositionally biased region" description="Basic residues" evidence="1">
    <location>
        <begin position="102"/>
        <end position="112"/>
    </location>
</feature>
<sequence length="112" mass="12618">MTDNQRVRPTPKPSWARTSAESNPVSHSTREVSQPNRGTNPPLNPSYPKKNNPTDWSSTHQWPYPPDQDDQPMLHNPSAVVNPTPRGTNLLRYQSPAYTHHSPVRHPHPSGC</sequence>
<evidence type="ECO:0000313" key="3">
    <source>
        <dbReference type="Proteomes" id="UP001335648"/>
    </source>
</evidence>
<feature type="compositionally biased region" description="Polar residues" evidence="1">
    <location>
        <begin position="16"/>
        <end position="41"/>
    </location>
</feature>
<keyword evidence="3" id="KW-1185">Reference proteome</keyword>
<name>A0AAN8B9D0_9TELE</name>
<dbReference type="AlphaFoldDB" id="A0AAN8B9D0"/>
<dbReference type="Proteomes" id="UP001335648">
    <property type="component" value="Unassembled WGS sequence"/>
</dbReference>
<reference evidence="2 3" key="1">
    <citation type="journal article" date="2023" name="Mol. Biol. Evol.">
        <title>Genomics of Secondarily Temperate Adaptation in the Only Non-Antarctic Icefish.</title>
        <authorList>
            <person name="Rivera-Colon A.G."/>
            <person name="Rayamajhi N."/>
            <person name="Minhas B.F."/>
            <person name="Madrigal G."/>
            <person name="Bilyk K.T."/>
            <person name="Yoon V."/>
            <person name="Hune M."/>
            <person name="Gregory S."/>
            <person name="Cheng C.H.C."/>
            <person name="Catchen J.M."/>
        </authorList>
    </citation>
    <scope>NUCLEOTIDE SEQUENCE [LARGE SCALE GENOMIC DNA]</scope>
    <source>
        <strain evidence="2">JC2023a</strain>
    </source>
</reference>
<evidence type="ECO:0000256" key="1">
    <source>
        <dbReference type="SAM" id="MobiDB-lite"/>
    </source>
</evidence>
<comment type="caution">
    <text evidence="2">The sequence shown here is derived from an EMBL/GenBank/DDBJ whole genome shotgun (WGS) entry which is preliminary data.</text>
</comment>
<organism evidence="2 3">
    <name type="scientific">Champsocephalus esox</name>
    <name type="common">pike icefish</name>
    <dbReference type="NCBI Taxonomy" id="159716"/>
    <lineage>
        <taxon>Eukaryota</taxon>
        <taxon>Metazoa</taxon>
        <taxon>Chordata</taxon>
        <taxon>Craniata</taxon>
        <taxon>Vertebrata</taxon>
        <taxon>Euteleostomi</taxon>
        <taxon>Actinopterygii</taxon>
        <taxon>Neopterygii</taxon>
        <taxon>Teleostei</taxon>
        <taxon>Neoteleostei</taxon>
        <taxon>Acanthomorphata</taxon>
        <taxon>Eupercaria</taxon>
        <taxon>Perciformes</taxon>
        <taxon>Notothenioidei</taxon>
        <taxon>Channichthyidae</taxon>
        <taxon>Champsocephalus</taxon>
    </lineage>
</organism>
<dbReference type="EMBL" id="JAULUE010002063">
    <property type="protein sequence ID" value="KAK5880711.1"/>
    <property type="molecule type" value="Genomic_DNA"/>
</dbReference>
<feature type="compositionally biased region" description="Polar residues" evidence="1">
    <location>
        <begin position="49"/>
        <end position="60"/>
    </location>
</feature>